<name>A0A517T9F9_9PLAN</name>
<dbReference type="PIRSF" id="PIRSF000429">
    <property type="entry name" value="Ac-CoA_Ac_transf"/>
    <property type="match status" value="1"/>
</dbReference>
<gene>
    <name evidence="8" type="primary">fadI</name>
    <name evidence="8" type="ORF">V22_22440</name>
</gene>
<dbReference type="SUPFAM" id="SSF53901">
    <property type="entry name" value="Thiolase-like"/>
    <property type="match status" value="2"/>
</dbReference>
<dbReference type="RefSeq" id="WP_145262628.1">
    <property type="nucleotide sequence ID" value="NZ_CP036316.1"/>
</dbReference>
<reference evidence="8 9" key="1">
    <citation type="submission" date="2019-02" db="EMBL/GenBank/DDBJ databases">
        <title>Deep-cultivation of Planctomycetes and their phenomic and genomic characterization uncovers novel biology.</title>
        <authorList>
            <person name="Wiegand S."/>
            <person name="Jogler M."/>
            <person name="Boedeker C."/>
            <person name="Pinto D."/>
            <person name="Vollmers J."/>
            <person name="Rivas-Marin E."/>
            <person name="Kohn T."/>
            <person name="Peeters S.H."/>
            <person name="Heuer A."/>
            <person name="Rast P."/>
            <person name="Oberbeckmann S."/>
            <person name="Bunk B."/>
            <person name="Jeske O."/>
            <person name="Meyerdierks A."/>
            <person name="Storesund J.E."/>
            <person name="Kallscheuer N."/>
            <person name="Luecker S."/>
            <person name="Lage O.M."/>
            <person name="Pohl T."/>
            <person name="Merkel B.J."/>
            <person name="Hornburger P."/>
            <person name="Mueller R.-W."/>
            <person name="Bruemmer F."/>
            <person name="Labrenz M."/>
            <person name="Spormann A.M."/>
            <person name="Op den Camp H."/>
            <person name="Overmann J."/>
            <person name="Amann R."/>
            <person name="Jetten M.S.M."/>
            <person name="Mascher T."/>
            <person name="Medema M.H."/>
            <person name="Devos D.P."/>
            <person name="Kaster A.-K."/>
            <person name="Ovreas L."/>
            <person name="Rohde M."/>
            <person name="Galperin M.Y."/>
            <person name="Jogler C."/>
        </authorList>
    </citation>
    <scope>NUCLEOTIDE SEQUENCE [LARGE SCALE GENOMIC DNA]</scope>
    <source>
        <strain evidence="8 9">V22</strain>
    </source>
</reference>
<feature type="domain" description="Thiolase C-terminal" evidence="7">
    <location>
        <begin position="297"/>
        <end position="434"/>
    </location>
</feature>
<comment type="similarity">
    <text evidence="1 5">Belongs to the thiolase-like superfamily. Thiolase family.</text>
</comment>
<dbReference type="EC" id="2.3.1.16" evidence="8"/>
<dbReference type="Pfam" id="PF02803">
    <property type="entry name" value="Thiolase_C"/>
    <property type="match status" value="1"/>
</dbReference>
<feature type="active site" description="Proton acceptor" evidence="4">
    <location>
        <position position="391"/>
    </location>
</feature>
<dbReference type="InterPro" id="IPR020610">
    <property type="entry name" value="Thiolase_AS"/>
</dbReference>
<dbReference type="NCBIfam" id="TIGR01930">
    <property type="entry name" value="AcCoA-C-Actrans"/>
    <property type="match status" value="1"/>
</dbReference>
<dbReference type="Proteomes" id="UP000319976">
    <property type="component" value="Chromosome"/>
</dbReference>
<dbReference type="InterPro" id="IPR020617">
    <property type="entry name" value="Thiolase_C"/>
</dbReference>
<dbReference type="PANTHER" id="PTHR18919">
    <property type="entry name" value="ACETYL-COA C-ACYLTRANSFERASE"/>
    <property type="match status" value="1"/>
</dbReference>
<evidence type="ECO:0000313" key="8">
    <source>
        <dbReference type="EMBL" id="QDT64998.1"/>
    </source>
</evidence>
<proteinExistence type="inferred from homology"/>
<dbReference type="GO" id="GO:0003988">
    <property type="term" value="F:acetyl-CoA C-acyltransferase activity"/>
    <property type="evidence" value="ECO:0007669"/>
    <property type="project" value="UniProtKB-EC"/>
</dbReference>
<dbReference type="PROSITE" id="PS00737">
    <property type="entry name" value="THIOLASE_2"/>
    <property type="match status" value="1"/>
</dbReference>
<evidence type="ECO:0000256" key="2">
    <source>
        <dbReference type="ARBA" id="ARBA00022679"/>
    </source>
</evidence>
<keyword evidence="9" id="KW-1185">Reference proteome</keyword>
<dbReference type="InterPro" id="IPR002155">
    <property type="entry name" value="Thiolase"/>
</dbReference>
<feature type="active site" description="Acyl-thioester intermediate" evidence="4">
    <location>
        <position position="96"/>
    </location>
</feature>
<evidence type="ECO:0000259" key="6">
    <source>
        <dbReference type="Pfam" id="PF00108"/>
    </source>
</evidence>
<sequence length="437" mass="46363">MSLENKNQLQPLAIISGARTPFAKSFGALRKVSAVELGVLAVKEAIASAGLTENDINETIIGNVSGPADAANIGRVISLKAGIPEDRIAHTVNRNCGSGLESIVTGWQAIESGRSRVVVAGGTESMSQVPLLWPPEMMEIMLKARKARSLSQRMGAYLKLRPRHFKPIPALELGLTDPTCGLNMGQTAELIAKEFGITREMQDAFALRSHQRVAQAQERCFMSGEVIALPQRNDEPILQKDDGVRPGQSLNALRKLRPVFDRENGTITAGNSCPISDGAGAVVLKSASEAETGDASPLGYVTAYAITGCDPRRMGLGPVFAITKLLDQTGMSLNDIDLIEINEAFAAQVLACTTALASDQFAKDHLSRASAVGEIDPERLNINGGAIALGHPVGATGTRILMTLLRSLKEQGLQRGIASLCIGGGQGMALLLQRELN</sequence>
<dbReference type="PROSITE" id="PS00099">
    <property type="entry name" value="THIOLASE_3"/>
    <property type="match status" value="1"/>
</dbReference>
<dbReference type="Gene3D" id="3.40.47.10">
    <property type="match status" value="1"/>
</dbReference>
<dbReference type="OrthoDB" id="9764892at2"/>
<evidence type="ECO:0000256" key="5">
    <source>
        <dbReference type="RuleBase" id="RU003557"/>
    </source>
</evidence>
<dbReference type="AlphaFoldDB" id="A0A517T9F9"/>
<dbReference type="KEGG" id="chya:V22_22440"/>
<dbReference type="PROSITE" id="PS00098">
    <property type="entry name" value="THIOLASE_1"/>
    <property type="match status" value="1"/>
</dbReference>
<dbReference type="InterPro" id="IPR016039">
    <property type="entry name" value="Thiolase-like"/>
</dbReference>
<accession>A0A517T9F9</accession>
<keyword evidence="2 5" id="KW-0808">Transferase</keyword>
<dbReference type="PANTHER" id="PTHR18919:SF151">
    <property type="entry name" value="BLR2427 PROTEIN"/>
    <property type="match status" value="1"/>
</dbReference>
<protein>
    <submittedName>
        <fullName evidence="8">3-ketoacyl-CoA thiolase</fullName>
        <ecNumber evidence="8">2.3.1.16</ecNumber>
    </submittedName>
</protein>
<evidence type="ECO:0000256" key="4">
    <source>
        <dbReference type="PIRSR" id="PIRSR000429-1"/>
    </source>
</evidence>
<dbReference type="EMBL" id="CP036316">
    <property type="protein sequence ID" value="QDT64998.1"/>
    <property type="molecule type" value="Genomic_DNA"/>
</dbReference>
<keyword evidence="3 5" id="KW-0012">Acyltransferase</keyword>
<evidence type="ECO:0000256" key="1">
    <source>
        <dbReference type="ARBA" id="ARBA00010982"/>
    </source>
</evidence>
<evidence type="ECO:0000256" key="3">
    <source>
        <dbReference type="ARBA" id="ARBA00023315"/>
    </source>
</evidence>
<dbReference type="CDD" id="cd00751">
    <property type="entry name" value="thiolase"/>
    <property type="match status" value="1"/>
</dbReference>
<organism evidence="8 9">
    <name type="scientific">Calycomorphotria hydatis</name>
    <dbReference type="NCBI Taxonomy" id="2528027"/>
    <lineage>
        <taxon>Bacteria</taxon>
        <taxon>Pseudomonadati</taxon>
        <taxon>Planctomycetota</taxon>
        <taxon>Planctomycetia</taxon>
        <taxon>Planctomycetales</taxon>
        <taxon>Planctomycetaceae</taxon>
        <taxon>Calycomorphotria</taxon>
    </lineage>
</organism>
<evidence type="ECO:0000313" key="9">
    <source>
        <dbReference type="Proteomes" id="UP000319976"/>
    </source>
</evidence>
<evidence type="ECO:0000259" key="7">
    <source>
        <dbReference type="Pfam" id="PF02803"/>
    </source>
</evidence>
<feature type="domain" description="Thiolase N-terminal" evidence="6">
    <location>
        <begin position="13"/>
        <end position="287"/>
    </location>
</feature>
<dbReference type="InterPro" id="IPR020613">
    <property type="entry name" value="Thiolase_CS"/>
</dbReference>
<feature type="active site" description="Proton acceptor" evidence="4">
    <location>
        <position position="421"/>
    </location>
</feature>
<dbReference type="Pfam" id="PF00108">
    <property type="entry name" value="Thiolase_N"/>
    <property type="match status" value="1"/>
</dbReference>
<dbReference type="InterPro" id="IPR020615">
    <property type="entry name" value="Thiolase_acyl_enz_int_AS"/>
</dbReference>
<dbReference type="InterPro" id="IPR020616">
    <property type="entry name" value="Thiolase_N"/>
</dbReference>